<proteinExistence type="predicted"/>
<dbReference type="GO" id="GO:0000156">
    <property type="term" value="F:phosphorelay response regulator activity"/>
    <property type="evidence" value="ECO:0007669"/>
    <property type="project" value="TreeGrafter"/>
</dbReference>
<dbReference type="InterPro" id="IPR036097">
    <property type="entry name" value="HisK_dim/P_sf"/>
</dbReference>
<keyword evidence="7 14" id="KW-0418">Kinase</keyword>
<feature type="region of interest" description="Disordered" evidence="11">
    <location>
        <begin position="314"/>
        <end position="514"/>
    </location>
</feature>
<dbReference type="InterPro" id="IPR003661">
    <property type="entry name" value="HisK_dim/P_dom"/>
</dbReference>
<comment type="subcellular location">
    <subcellularLocation>
        <location evidence="2">Cell membrane</location>
    </subcellularLocation>
</comment>
<dbReference type="GO" id="GO:0005524">
    <property type="term" value="F:ATP binding"/>
    <property type="evidence" value="ECO:0007669"/>
    <property type="project" value="UniProtKB-KW"/>
</dbReference>
<dbReference type="GO" id="GO:0007234">
    <property type="term" value="P:osmosensory signaling via phosphorelay pathway"/>
    <property type="evidence" value="ECO:0007669"/>
    <property type="project" value="TreeGrafter"/>
</dbReference>
<evidence type="ECO:0000256" key="4">
    <source>
        <dbReference type="ARBA" id="ARBA00022553"/>
    </source>
</evidence>
<keyword evidence="6" id="KW-0547">Nucleotide-binding</keyword>
<comment type="catalytic activity">
    <reaction evidence="1">
        <text>ATP + protein L-histidine = ADP + protein N-phospho-L-histidine.</text>
        <dbReference type="EC" id="2.7.13.3"/>
    </reaction>
</comment>
<dbReference type="AlphaFoldDB" id="A0A2H1HPF7"/>
<dbReference type="EC" id="2.7.13.3" evidence="3"/>
<evidence type="ECO:0000256" key="9">
    <source>
        <dbReference type="ARBA" id="ARBA00023012"/>
    </source>
</evidence>
<dbReference type="GO" id="GO:0030295">
    <property type="term" value="F:protein kinase activator activity"/>
    <property type="evidence" value="ECO:0007669"/>
    <property type="project" value="TreeGrafter"/>
</dbReference>
<dbReference type="GO" id="GO:0000155">
    <property type="term" value="F:phosphorelay sensor kinase activity"/>
    <property type="evidence" value="ECO:0007669"/>
    <property type="project" value="InterPro"/>
</dbReference>
<dbReference type="SUPFAM" id="SSF55874">
    <property type="entry name" value="ATPase domain of HSP90 chaperone/DNA topoisomerase II/histidine kinase"/>
    <property type="match status" value="1"/>
</dbReference>
<evidence type="ECO:0000256" key="12">
    <source>
        <dbReference type="SAM" id="Phobius"/>
    </source>
</evidence>
<keyword evidence="4" id="KW-0597">Phosphoprotein</keyword>
<feature type="compositionally biased region" description="Low complexity" evidence="11">
    <location>
        <begin position="385"/>
        <end position="412"/>
    </location>
</feature>
<evidence type="ECO:0000256" key="2">
    <source>
        <dbReference type="ARBA" id="ARBA00004236"/>
    </source>
</evidence>
<dbReference type="InterPro" id="IPR004358">
    <property type="entry name" value="Sig_transdc_His_kin-like_C"/>
</dbReference>
<evidence type="ECO:0000259" key="13">
    <source>
        <dbReference type="PROSITE" id="PS50109"/>
    </source>
</evidence>
<feature type="transmembrane region" description="Helical" evidence="12">
    <location>
        <begin position="12"/>
        <end position="36"/>
    </location>
</feature>
<feature type="compositionally biased region" description="Basic and acidic residues" evidence="11">
    <location>
        <begin position="504"/>
        <end position="514"/>
    </location>
</feature>
<dbReference type="InterPro" id="IPR036890">
    <property type="entry name" value="HATPase_C_sf"/>
</dbReference>
<keyword evidence="12" id="KW-0812">Transmembrane</keyword>
<keyword evidence="8" id="KW-0067">ATP-binding</keyword>
<evidence type="ECO:0000256" key="5">
    <source>
        <dbReference type="ARBA" id="ARBA00022679"/>
    </source>
</evidence>
<dbReference type="EMBL" id="FXYZ01000001">
    <property type="protein sequence ID" value="SMX64792.1"/>
    <property type="molecule type" value="Genomic_DNA"/>
</dbReference>
<sequence>MTNFLVFEVQIWLFLLLLFLVLAGLAVGAFFAWRYLRKREAALRESIETAASEDSLAKRNRMLIRLDHELKNPLTALRTSAASIRDVVREGGSISEVESSAKQVDISSRRVARLLADLRKLADVETRIIEYSRVDLDRLIHQAVEDASTAPGAEDRMIVATVARAPWRLPDVAGEEDLLLTAILNLLGNALKYSSQAEVVELRANEQIIDSHRWVVVEVADTGSGIPLTEQEQVWDELSRGSRVRAVAGSGMGLSLVRAIVTRHGGSVQLFSQEGVGTSVRMVLPVLGDAAQVTVPPMADQVGHAAAGSLPVQPVQLPDSRQTPGFVPPRQPNEAELQGRILGTPRRTSKRRLERVDGNLVNRSTGESVSGGFPPDSGQHSQFKPGPGMRRAPAAPQSGPSSGPQSGSQPGPVSGPQPGPVQGAGSQPVPQQQYGSQPGPQQGYGSQPGPQQQYGSQPGPQQVWQQHPAQPQRPPEPSPQTQQPDSGPQAVSGEQSDSVPQPLTRRELRSRDER</sequence>
<gene>
    <name evidence="14" type="ORF">BAURA63_00453</name>
</gene>
<evidence type="ECO:0000256" key="3">
    <source>
        <dbReference type="ARBA" id="ARBA00012438"/>
    </source>
</evidence>
<dbReference type="Gene3D" id="3.30.565.10">
    <property type="entry name" value="Histidine kinase-like ATPase, C-terminal domain"/>
    <property type="match status" value="1"/>
</dbReference>
<dbReference type="InterPro" id="IPR050351">
    <property type="entry name" value="BphY/WalK/GraS-like"/>
</dbReference>
<keyword evidence="9" id="KW-0902">Two-component regulatory system</keyword>
<dbReference type="SMART" id="SM00387">
    <property type="entry name" value="HATPase_c"/>
    <property type="match status" value="1"/>
</dbReference>
<feature type="compositionally biased region" description="Low complexity" evidence="11">
    <location>
        <begin position="420"/>
        <end position="470"/>
    </location>
</feature>
<accession>A0A2H1HPF7</accession>
<dbReference type="PROSITE" id="PS50109">
    <property type="entry name" value="HIS_KIN"/>
    <property type="match status" value="1"/>
</dbReference>
<feature type="domain" description="Histidine kinase" evidence="13">
    <location>
        <begin position="65"/>
        <end position="288"/>
    </location>
</feature>
<dbReference type="InterPro" id="IPR005467">
    <property type="entry name" value="His_kinase_dom"/>
</dbReference>
<dbReference type="SUPFAM" id="SSF47384">
    <property type="entry name" value="Homodimeric domain of signal transducing histidine kinase"/>
    <property type="match status" value="1"/>
</dbReference>
<evidence type="ECO:0000256" key="6">
    <source>
        <dbReference type="ARBA" id="ARBA00022741"/>
    </source>
</evidence>
<dbReference type="Pfam" id="PF02518">
    <property type="entry name" value="HATPase_c"/>
    <property type="match status" value="1"/>
</dbReference>
<reference evidence="14 15" key="1">
    <citation type="submission" date="2017-03" db="EMBL/GenBank/DDBJ databases">
        <authorList>
            <person name="Afonso C.L."/>
            <person name="Miller P.J."/>
            <person name="Scott M.A."/>
            <person name="Spackman E."/>
            <person name="Goraichik I."/>
            <person name="Dimitrov K.M."/>
            <person name="Suarez D.L."/>
            <person name="Swayne D.E."/>
        </authorList>
    </citation>
    <scope>NUCLEOTIDE SEQUENCE [LARGE SCALE GENOMIC DNA]</scope>
    <source>
        <strain evidence="15">6(3)</strain>
    </source>
</reference>
<dbReference type="Proteomes" id="UP000234327">
    <property type="component" value="Unassembled WGS sequence"/>
</dbReference>
<dbReference type="PRINTS" id="PR00344">
    <property type="entry name" value="BCTRLSENSOR"/>
</dbReference>
<dbReference type="GO" id="GO:0005886">
    <property type="term" value="C:plasma membrane"/>
    <property type="evidence" value="ECO:0007669"/>
    <property type="project" value="UniProtKB-SubCell"/>
</dbReference>
<keyword evidence="5" id="KW-0808">Transferase</keyword>
<dbReference type="RefSeq" id="WP_241242586.1">
    <property type="nucleotide sequence ID" value="NZ_CP025334.1"/>
</dbReference>
<evidence type="ECO:0000256" key="1">
    <source>
        <dbReference type="ARBA" id="ARBA00000085"/>
    </source>
</evidence>
<evidence type="ECO:0000256" key="8">
    <source>
        <dbReference type="ARBA" id="ARBA00022840"/>
    </source>
</evidence>
<evidence type="ECO:0000313" key="14">
    <source>
        <dbReference type="EMBL" id="SMX64792.1"/>
    </source>
</evidence>
<evidence type="ECO:0000256" key="11">
    <source>
        <dbReference type="SAM" id="MobiDB-lite"/>
    </source>
</evidence>
<organism evidence="14 15">
    <name type="scientific">Brevibacterium aurantiacum</name>
    <dbReference type="NCBI Taxonomy" id="273384"/>
    <lineage>
        <taxon>Bacteria</taxon>
        <taxon>Bacillati</taxon>
        <taxon>Actinomycetota</taxon>
        <taxon>Actinomycetes</taxon>
        <taxon>Micrococcales</taxon>
        <taxon>Brevibacteriaceae</taxon>
        <taxon>Brevibacterium</taxon>
    </lineage>
</organism>
<dbReference type="CDD" id="cd00082">
    <property type="entry name" value="HisKA"/>
    <property type="match status" value="1"/>
</dbReference>
<dbReference type="PANTHER" id="PTHR42878">
    <property type="entry name" value="TWO-COMPONENT HISTIDINE KINASE"/>
    <property type="match status" value="1"/>
</dbReference>
<protein>
    <recommendedName>
        <fullName evidence="10">Sensor-like histidine kinase SenX3</fullName>
        <ecNumber evidence="3">2.7.13.3</ecNumber>
    </recommendedName>
</protein>
<keyword evidence="12" id="KW-0472">Membrane</keyword>
<evidence type="ECO:0000256" key="7">
    <source>
        <dbReference type="ARBA" id="ARBA00022777"/>
    </source>
</evidence>
<dbReference type="Gene3D" id="1.10.287.130">
    <property type="match status" value="1"/>
</dbReference>
<evidence type="ECO:0000256" key="10">
    <source>
        <dbReference type="ARBA" id="ARBA00039401"/>
    </source>
</evidence>
<name>A0A2H1HPF7_BREAU</name>
<dbReference type="InterPro" id="IPR003594">
    <property type="entry name" value="HATPase_dom"/>
</dbReference>
<dbReference type="PANTHER" id="PTHR42878:SF7">
    <property type="entry name" value="SENSOR HISTIDINE KINASE GLRK"/>
    <property type="match status" value="1"/>
</dbReference>
<keyword evidence="12" id="KW-1133">Transmembrane helix</keyword>
<dbReference type="CDD" id="cd00075">
    <property type="entry name" value="HATPase"/>
    <property type="match status" value="1"/>
</dbReference>
<evidence type="ECO:0000313" key="15">
    <source>
        <dbReference type="Proteomes" id="UP000234327"/>
    </source>
</evidence>
<feature type="compositionally biased region" description="Polar residues" evidence="11">
    <location>
        <begin position="492"/>
        <end position="501"/>
    </location>
</feature>